<dbReference type="AlphaFoldDB" id="A0A395GT67"/>
<proteinExistence type="predicted"/>
<dbReference type="InterPro" id="IPR000073">
    <property type="entry name" value="AB_hydrolase_1"/>
</dbReference>
<evidence type="ECO:0000313" key="3">
    <source>
        <dbReference type="Proteomes" id="UP000249402"/>
    </source>
</evidence>
<keyword evidence="3" id="KW-1185">Reference proteome</keyword>
<gene>
    <name evidence="2" type="ORF">BO80DRAFT_151989</name>
</gene>
<sequence length="311" mass="33465">MQPFQYPLPNNATVAGIHSIPPPPPPASPIPHRPLLIGLHGGCYDSHYFDATPNHSASFLSTTLSVPFVSIDRPSYGGTSSILPIPEDSSFEEQTGHWLHHYILPKLWSEIGLPNQCTCIVLLCHSLGVMGGIVAAALHAQDKTKAYPLGGLIASGMGDTQSSFMKSTRLEFQLIDTEHVVFPVESKDTVMFKPGTATPDVLAQGERLNAVSPVAEVAGFADTWLPIWKEKWAARVVVPVMFCLVAEDPFFVATEEEVEGCAGAFKGSARVDASLVRGAPHCLELSLWSRGWYARCFGFALECAASFAGSG</sequence>
<accession>A0A395GT67</accession>
<evidence type="ECO:0000313" key="2">
    <source>
        <dbReference type="EMBL" id="RAK98781.1"/>
    </source>
</evidence>
<evidence type="ECO:0000259" key="1">
    <source>
        <dbReference type="Pfam" id="PF12697"/>
    </source>
</evidence>
<dbReference type="OrthoDB" id="5371334at2759"/>
<dbReference type="Gene3D" id="3.40.50.1820">
    <property type="entry name" value="alpha/beta hydrolase"/>
    <property type="match status" value="1"/>
</dbReference>
<protein>
    <recommendedName>
        <fullName evidence="1">AB hydrolase-1 domain-containing protein</fullName>
    </recommendedName>
</protein>
<dbReference type="RefSeq" id="XP_025573109.1">
    <property type="nucleotide sequence ID" value="XM_025713794.1"/>
</dbReference>
<dbReference type="SUPFAM" id="SSF53474">
    <property type="entry name" value="alpha/beta-Hydrolases"/>
    <property type="match status" value="1"/>
</dbReference>
<name>A0A395GT67_9EURO</name>
<feature type="domain" description="AB hydrolase-1" evidence="1">
    <location>
        <begin position="39"/>
        <end position="283"/>
    </location>
</feature>
<dbReference type="Proteomes" id="UP000249402">
    <property type="component" value="Unassembled WGS sequence"/>
</dbReference>
<reference evidence="2 3" key="1">
    <citation type="submission" date="2018-02" db="EMBL/GenBank/DDBJ databases">
        <title>The genomes of Aspergillus section Nigri reveals drivers in fungal speciation.</title>
        <authorList>
            <consortium name="DOE Joint Genome Institute"/>
            <person name="Vesth T.C."/>
            <person name="Nybo J."/>
            <person name="Theobald S."/>
            <person name="Brandl J."/>
            <person name="Frisvad J.C."/>
            <person name="Nielsen K.F."/>
            <person name="Lyhne E.K."/>
            <person name="Kogle M.E."/>
            <person name="Kuo A."/>
            <person name="Riley R."/>
            <person name="Clum A."/>
            <person name="Nolan M."/>
            <person name="Lipzen A."/>
            <person name="Salamov A."/>
            <person name="Henrissat B."/>
            <person name="Wiebenga A."/>
            <person name="De vries R.P."/>
            <person name="Grigoriev I.V."/>
            <person name="Mortensen U.H."/>
            <person name="Andersen M.R."/>
            <person name="Baker S.E."/>
        </authorList>
    </citation>
    <scope>NUCLEOTIDE SEQUENCE [LARGE SCALE GENOMIC DNA]</scope>
    <source>
        <strain evidence="2 3">CBS 121593</strain>
    </source>
</reference>
<organism evidence="2 3">
    <name type="scientific">Aspergillus ibericus CBS 121593</name>
    <dbReference type="NCBI Taxonomy" id="1448316"/>
    <lineage>
        <taxon>Eukaryota</taxon>
        <taxon>Fungi</taxon>
        <taxon>Dikarya</taxon>
        <taxon>Ascomycota</taxon>
        <taxon>Pezizomycotina</taxon>
        <taxon>Eurotiomycetes</taxon>
        <taxon>Eurotiomycetidae</taxon>
        <taxon>Eurotiales</taxon>
        <taxon>Aspergillaceae</taxon>
        <taxon>Aspergillus</taxon>
        <taxon>Aspergillus subgen. Circumdati</taxon>
    </lineage>
</organism>
<dbReference type="GeneID" id="37218659"/>
<dbReference type="EMBL" id="KZ824451">
    <property type="protein sequence ID" value="RAK98781.1"/>
    <property type="molecule type" value="Genomic_DNA"/>
</dbReference>
<dbReference type="Pfam" id="PF12697">
    <property type="entry name" value="Abhydrolase_6"/>
    <property type="match status" value="1"/>
</dbReference>
<dbReference type="VEuPathDB" id="FungiDB:BO80DRAFT_151989"/>
<dbReference type="STRING" id="1448316.A0A395GT67"/>
<dbReference type="InterPro" id="IPR029058">
    <property type="entry name" value="AB_hydrolase_fold"/>
</dbReference>